<dbReference type="GO" id="GO:0000978">
    <property type="term" value="F:RNA polymerase II cis-regulatory region sequence-specific DNA binding"/>
    <property type="evidence" value="ECO:0000318"/>
    <property type="project" value="GO_Central"/>
</dbReference>
<dbReference type="GO" id="GO:0008270">
    <property type="term" value="F:zinc ion binding"/>
    <property type="evidence" value="ECO:0007669"/>
    <property type="project" value="UniProtKB-KW"/>
</dbReference>
<dbReference type="Gene3D" id="3.30.160.60">
    <property type="entry name" value="Classic Zinc Finger"/>
    <property type="match status" value="3"/>
</dbReference>
<reference evidence="9" key="3">
    <citation type="submission" date="2025-09" db="UniProtKB">
        <authorList>
            <consortium name="Ensembl"/>
        </authorList>
    </citation>
    <scope>IDENTIFICATION</scope>
    <source>
        <strain evidence="9">Thoroughbred</strain>
    </source>
</reference>
<dbReference type="Ensembl" id="ENSECAT00000136506.1">
    <property type="protein sequence ID" value="ENSECAP00000057924.1"/>
    <property type="gene ID" value="ENSECAG00000036142.3"/>
</dbReference>
<dbReference type="CDD" id="cd21575">
    <property type="entry name" value="KLF18_N"/>
    <property type="match status" value="1"/>
</dbReference>
<evidence type="ECO:0000256" key="5">
    <source>
        <dbReference type="ARBA" id="ARBA00022833"/>
    </source>
</evidence>
<dbReference type="GO" id="GO:0006357">
    <property type="term" value="P:regulation of transcription by RNA polymerase II"/>
    <property type="evidence" value="ECO:0000318"/>
    <property type="project" value="GO_Central"/>
</dbReference>
<evidence type="ECO:0000313" key="9">
    <source>
        <dbReference type="Ensembl" id="ENSECAP00000057924.1"/>
    </source>
</evidence>
<keyword evidence="3" id="KW-0677">Repeat</keyword>
<proteinExistence type="predicted"/>
<accession>A0A9L0R641</accession>
<dbReference type="InterPro" id="IPR011050">
    <property type="entry name" value="Pectin_lyase_fold/virulence"/>
</dbReference>
<keyword evidence="10" id="KW-1185">Reference proteome</keyword>
<comment type="subcellular location">
    <subcellularLocation>
        <location evidence="1">Nucleus</location>
    </subcellularLocation>
</comment>
<reference evidence="9" key="2">
    <citation type="submission" date="2025-08" db="UniProtKB">
        <authorList>
            <consortium name="Ensembl"/>
        </authorList>
    </citation>
    <scope>IDENTIFICATION</scope>
    <source>
        <strain evidence="9">Thoroughbred</strain>
    </source>
</reference>
<keyword evidence="5" id="KW-0862">Zinc</keyword>
<dbReference type="FunFam" id="3.30.160.60:FF:000125">
    <property type="entry name" value="Putative zinc finger protein 143"/>
    <property type="match status" value="1"/>
</dbReference>
<keyword evidence="4 7" id="KW-0863">Zinc-finger</keyword>
<dbReference type="PROSITE" id="PS50157">
    <property type="entry name" value="ZINC_FINGER_C2H2_2"/>
    <property type="match status" value="3"/>
</dbReference>
<sequence>MDPTIEDLLQLSGNSKEISTDSFLQTLEEIEECLQDFSETHKARTPAVPEPQLYIPPTACGEDSQRESTQSQVMTSLKPTMMISACSSIPGIVLVQYSMPPPVKALDMPLGDLSEIFPMEQVISFDQRKPTANSQMTDVTDTPKTSFTDCQKITITASKMTIPNECSQMKTLSDDQTLFGGQMTFSGDQILTEHHTVTSGCDQTLNGREMTTLCEEQIHTLSDDQVLYKGQMKTLSGDQTLYGGQMTFSGDQTLYGGQMTFNGDQTLYGGQMTFSGDQTLYGGQMTFSGDQILHGGQMKALNDDQNFYSSQMTFVGDQTLHGGQMKTLSNDQNLGGNQMTALKGGFTMTFVGNQTFTGSQMTTYSGDQTFCGGQVMTFSCDQTLYGGQMMPLKRDYMTAFPDDHTLSGGHMMPHQSSSLPYPGFLYFSNSHLIQGQSLEKQKWNLKSRRHQFQKNSDILKPYACTYQDCGKSYTKPSHLRIHERTHTGEKPYECNVKGCTWKFSRSDELNRHKRKHSGERPYWCTKCHRTFARSDHLKQHERVHR</sequence>
<organism evidence="9 10">
    <name type="scientific">Equus caballus</name>
    <name type="common">Horse</name>
    <dbReference type="NCBI Taxonomy" id="9796"/>
    <lineage>
        <taxon>Eukaryota</taxon>
        <taxon>Metazoa</taxon>
        <taxon>Chordata</taxon>
        <taxon>Craniata</taxon>
        <taxon>Vertebrata</taxon>
        <taxon>Euteleostomi</taxon>
        <taxon>Mammalia</taxon>
        <taxon>Eutheria</taxon>
        <taxon>Laurasiatheria</taxon>
        <taxon>Perissodactyla</taxon>
        <taxon>Equidae</taxon>
        <taxon>Equus</taxon>
    </lineage>
</organism>
<dbReference type="PROSITE" id="PS00028">
    <property type="entry name" value="ZINC_FINGER_C2H2_1"/>
    <property type="match status" value="3"/>
</dbReference>
<evidence type="ECO:0000256" key="3">
    <source>
        <dbReference type="ARBA" id="ARBA00022737"/>
    </source>
</evidence>
<gene>
    <name evidence="9" type="primary">KLF18</name>
</gene>
<dbReference type="InterPro" id="IPR011049">
    <property type="entry name" value="Serralysin-like_metalloprot_C"/>
</dbReference>
<dbReference type="PANTHER" id="PTHR23235:SF156">
    <property type="entry name" value="KRUPPEL-LIKE FACTOR 18"/>
    <property type="match status" value="1"/>
</dbReference>
<dbReference type="GO" id="GO:0005634">
    <property type="term" value="C:nucleus"/>
    <property type="evidence" value="ECO:0007669"/>
    <property type="project" value="UniProtKB-SubCell"/>
</dbReference>
<dbReference type="OrthoDB" id="8117402at2759"/>
<dbReference type="SMART" id="SM00355">
    <property type="entry name" value="ZnF_C2H2"/>
    <property type="match status" value="3"/>
</dbReference>
<evidence type="ECO:0000259" key="8">
    <source>
        <dbReference type="PROSITE" id="PS50157"/>
    </source>
</evidence>
<feature type="domain" description="C2H2-type" evidence="8">
    <location>
        <begin position="522"/>
        <end position="545"/>
    </location>
</feature>
<dbReference type="Proteomes" id="UP000002281">
    <property type="component" value="Chromosome 2"/>
</dbReference>
<evidence type="ECO:0000256" key="2">
    <source>
        <dbReference type="ARBA" id="ARBA00022723"/>
    </source>
</evidence>
<reference evidence="9 10" key="1">
    <citation type="journal article" date="2009" name="Science">
        <title>Genome sequence, comparative analysis, and population genetics of the domestic horse.</title>
        <authorList>
            <consortium name="Broad Institute Genome Sequencing Platform"/>
            <consortium name="Broad Institute Whole Genome Assembly Team"/>
            <person name="Wade C.M."/>
            <person name="Giulotto E."/>
            <person name="Sigurdsson S."/>
            <person name="Zoli M."/>
            <person name="Gnerre S."/>
            <person name="Imsland F."/>
            <person name="Lear T.L."/>
            <person name="Adelson D.L."/>
            <person name="Bailey E."/>
            <person name="Bellone R.R."/>
            <person name="Bloecker H."/>
            <person name="Distl O."/>
            <person name="Edgar R.C."/>
            <person name="Garber M."/>
            <person name="Leeb T."/>
            <person name="Mauceli E."/>
            <person name="MacLeod J.N."/>
            <person name="Penedo M.C.T."/>
            <person name="Raison J.M."/>
            <person name="Sharpe T."/>
            <person name="Vogel J."/>
            <person name="Andersson L."/>
            <person name="Antczak D.F."/>
            <person name="Biagi T."/>
            <person name="Binns M.M."/>
            <person name="Chowdhary B.P."/>
            <person name="Coleman S.J."/>
            <person name="Della Valle G."/>
            <person name="Fryc S."/>
            <person name="Guerin G."/>
            <person name="Hasegawa T."/>
            <person name="Hill E.W."/>
            <person name="Jurka J."/>
            <person name="Kiialainen A."/>
            <person name="Lindgren G."/>
            <person name="Liu J."/>
            <person name="Magnani E."/>
            <person name="Mickelson J.R."/>
            <person name="Murray J."/>
            <person name="Nergadze S.G."/>
            <person name="Onofrio R."/>
            <person name="Pedroni S."/>
            <person name="Piras M.F."/>
            <person name="Raudsepp T."/>
            <person name="Rocchi M."/>
            <person name="Roeed K.H."/>
            <person name="Ryder O.A."/>
            <person name="Searle S."/>
            <person name="Skow L."/>
            <person name="Swinburne J.E."/>
            <person name="Syvaenen A.C."/>
            <person name="Tozaki T."/>
            <person name="Valberg S.J."/>
            <person name="Vaudin M."/>
            <person name="White J.R."/>
            <person name="Zody M.C."/>
            <person name="Lander E.S."/>
            <person name="Lindblad-Toh K."/>
        </authorList>
    </citation>
    <scope>NUCLEOTIDE SEQUENCE [LARGE SCALE GENOMIC DNA]</scope>
    <source>
        <strain evidence="9 10">Thoroughbred</strain>
    </source>
</reference>
<evidence type="ECO:0000256" key="1">
    <source>
        <dbReference type="ARBA" id="ARBA00004123"/>
    </source>
</evidence>
<dbReference type="GeneTree" id="ENSGT00940000164376"/>
<dbReference type="FunFam" id="3.30.160.60:FF:000018">
    <property type="entry name" value="Krueppel-like factor 15"/>
    <property type="match status" value="1"/>
</dbReference>
<dbReference type="GO" id="GO:0000981">
    <property type="term" value="F:DNA-binding transcription factor activity, RNA polymerase II-specific"/>
    <property type="evidence" value="ECO:0000318"/>
    <property type="project" value="GO_Central"/>
</dbReference>
<evidence type="ECO:0000256" key="7">
    <source>
        <dbReference type="PROSITE-ProRule" id="PRU00042"/>
    </source>
</evidence>
<name>A0A9L0R641_HORSE</name>
<evidence type="ECO:0000313" key="10">
    <source>
        <dbReference type="Proteomes" id="UP000002281"/>
    </source>
</evidence>
<dbReference type="AlphaFoldDB" id="A0A9L0R641"/>
<dbReference type="FunFam" id="3.30.160.60:FF:000624">
    <property type="entry name" value="zinc finger protein 697"/>
    <property type="match status" value="1"/>
</dbReference>
<keyword evidence="6" id="KW-0539">Nucleus</keyword>
<dbReference type="PANTHER" id="PTHR23235">
    <property type="entry name" value="KRUEPPEL-LIKE TRANSCRIPTION FACTOR"/>
    <property type="match status" value="1"/>
</dbReference>
<evidence type="ECO:0000256" key="6">
    <source>
        <dbReference type="ARBA" id="ARBA00023242"/>
    </source>
</evidence>
<dbReference type="InterPro" id="IPR036236">
    <property type="entry name" value="Znf_C2H2_sf"/>
</dbReference>
<dbReference type="InterPro" id="IPR013087">
    <property type="entry name" value="Znf_C2H2_type"/>
</dbReference>
<dbReference type="SUPFAM" id="SSF57667">
    <property type="entry name" value="beta-beta-alpha zinc fingers"/>
    <property type="match status" value="2"/>
</dbReference>
<feature type="domain" description="C2H2-type" evidence="8">
    <location>
        <begin position="492"/>
        <end position="521"/>
    </location>
</feature>
<dbReference type="SUPFAM" id="SSF51126">
    <property type="entry name" value="Pectin lyase-like"/>
    <property type="match status" value="1"/>
</dbReference>
<feature type="domain" description="C2H2-type" evidence="8">
    <location>
        <begin position="462"/>
        <end position="491"/>
    </location>
</feature>
<keyword evidence="2" id="KW-0479">Metal-binding</keyword>
<evidence type="ECO:0000256" key="4">
    <source>
        <dbReference type="ARBA" id="ARBA00022771"/>
    </source>
</evidence>
<dbReference type="Gene3D" id="2.150.10.10">
    <property type="entry name" value="Serralysin-like metalloprotease, C-terminal"/>
    <property type="match status" value="1"/>
</dbReference>
<protein>
    <recommendedName>
        <fullName evidence="8">C2H2-type domain-containing protein</fullName>
    </recommendedName>
</protein>
<dbReference type="Pfam" id="PF00096">
    <property type="entry name" value="zf-C2H2"/>
    <property type="match status" value="3"/>
</dbReference>